<keyword evidence="1" id="KW-0472">Membrane</keyword>
<organism evidence="2 3">
    <name type="scientific">Novosphingobium album</name>
    <name type="common">ex Liu et al. 2023</name>
    <dbReference type="NCBI Taxonomy" id="3031130"/>
    <lineage>
        <taxon>Bacteria</taxon>
        <taxon>Pseudomonadati</taxon>
        <taxon>Pseudomonadota</taxon>
        <taxon>Alphaproteobacteria</taxon>
        <taxon>Sphingomonadales</taxon>
        <taxon>Sphingomonadaceae</taxon>
        <taxon>Novosphingobium</taxon>
    </lineage>
</organism>
<dbReference type="RefSeq" id="WP_275229914.1">
    <property type="nucleotide sequence ID" value="NZ_JARESE010000063.1"/>
</dbReference>
<dbReference type="Proteomes" id="UP001216253">
    <property type="component" value="Unassembled WGS sequence"/>
</dbReference>
<keyword evidence="1" id="KW-0812">Transmembrane</keyword>
<accession>A0ABT5WVD3</accession>
<dbReference type="InterPro" id="IPR023201">
    <property type="entry name" value="SecY_dom_sf"/>
</dbReference>
<dbReference type="Pfam" id="PF11666">
    <property type="entry name" value="DUF2933"/>
    <property type="match status" value="1"/>
</dbReference>
<reference evidence="2 3" key="1">
    <citation type="submission" date="2023-03" db="EMBL/GenBank/DDBJ databases">
        <title>NovoSphingobium album sp. nov. isolated from polycyclic aromatic hydrocarbons- and heavy-metal polluted soil.</title>
        <authorList>
            <person name="Liu Z."/>
            <person name="Wang K."/>
        </authorList>
    </citation>
    <scope>NUCLEOTIDE SEQUENCE [LARGE SCALE GENOMIC DNA]</scope>
    <source>
        <strain evidence="2 3">H3SJ31-1</strain>
    </source>
</reference>
<evidence type="ECO:0000256" key="1">
    <source>
        <dbReference type="SAM" id="Phobius"/>
    </source>
</evidence>
<evidence type="ECO:0000313" key="3">
    <source>
        <dbReference type="Proteomes" id="UP001216253"/>
    </source>
</evidence>
<dbReference type="InterPro" id="IPR021682">
    <property type="entry name" value="DUF2933"/>
</dbReference>
<gene>
    <name evidence="2" type="ORF">PYV00_19105</name>
</gene>
<name>A0ABT5WVD3_9SPHN</name>
<keyword evidence="1" id="KW-1133">Transmembrane helix</keyword>
<dbReference type="EMBL" id="JARESE010000063">
    <property type="protein sequence ID" value="MDE8653804.1"/>
    <property type="molecule type" value="Genomic_DNA"/>
</dbReference>
<proteinExistence type="predicted"/>
<keyword evidence="3" id="KW-1185">Reference proteome</keyword>
<feature type="transmembrane region" description="Helical" evidence="1">
    <location>
        <begin position="49"/>
        <end position="70"/>
    </location>
</feature>
<sequence>MVMEESHGGDHSAQEKHRPSFWKSRTGSVFLAFLAIIAFMLAYEHRALIFTGTGLLLLIGLLCPAMHLFMHHGHGGHDK</sequence>
<evidence type="ECO:0000313" key="2">
    <source>
        <dbReference type="EMBL" id="MDE8653804.1"/>
    </source>
</evidence>
<protein>
    <submittedName>
        <fullName evidence="2">DUF2933 domain-containing protein</fullName>
    </submittedName>
</protein>
<feature type="transmembrane region" description="Helical" evidence="1">
    <location>
        <begin position="26"/>
        <end position="43"/>
    </location>
</feature>
<comment type="caution">
    <text evidence="2">The sequence shown here is derived from an EMBL/GenBank/DDBJ whole genome shotgun (WGS) entry which is preliminary data.</text>
</comment>
<dbReference type="SUPFAM" id="SSF103491">
    <property type="entry name" value="Preprotein translocase SecY subunit"/>
    <property type="match status" value="1"/>
</dbReference>